<dbReference type="GeneID" id="109045084"/>
<dbReference type="InterPro" id="IPR007110">
    <property type="entry name" value="Ig-like_dom"/>
</dbReference>
<keyword evidence="1" id="KW-1133">Transmembrane helix</keyword>
<sequence length="215" mass="24433">MIVEKKKIFLGGHVSLMCLNLLTQTDCSKVTWLSNDDPTIELVTLGKLNPDRSQREGRVRLMSDCSLHISELKAGDNGCYTCRQYSGVQGSKIGEDARICLIINKTATSMNNKDSTDDREDLLMIIIPSVLIVGALSLTALIIWLRYHRSTQMRTSFENQNVLELETKITEREHKNGEDVNYIELNYNVMKPRKVDIDKVVDTDQKTEYAVVKFC</sequence>
<evidence type="ECO:0000259" key="2">
    <source>
        <dbReference type="PROSITE" id="PS50835"/>
    </source>
</evidence>
<dbReference type="GO" id="GO:1990782">
    <property type="term" value="F:protein tyrosine kinase binding"/>
    <property type="evidence" value="ECO:0007669"/>
    <property type="project" value="TreeGrafter"/>
</dbReference>
<dbReference type="KEGG" id="ccar:109045084"/>
<dbReference type="RefSeq" id="XP_018918497.2">
    <property type="nucleotide sequence ID" value="XM_019062952.2"/>
</dbReference>
<dbReference type="Pfam" id="PF07686">
    <property type="entry name" value="V-set"/>
    <property type="match status" value="1"/>
</dbReference>
<feature type="domain" description="Ig-like" evidence="2">
    <location>
        <begin position="1"/>
        <end position="83"/>
    </location>
</feature>
<protein>
    <submittedName>
        <fullName evidence="3">Uncharacterized protein LOC109045084</fullName>
    </submittedName>
</protein>
<dbReference type="GO" id="GO:0070374">
    <property type="term" value="P:positive regulation of ERK1 and ERK2 cascade"/>
    <property type="evidence" value="ECO:0007669"/>
    <property type="project" value="TreeGrafter"/>
</dbReference>
<feature type="transmembrane region" description="Helical" evidence="1">
    <location>
        <begin position="122"/>
        <end position="145"/>
    </location>
</feature>
<dbReference type="AlphaFoldDB" id="A0A9Q9UWW7"/>
<dbReference type="PROSITE" id="PS50835">
    <property type="entry name" value="IG_LIKE"/>
    <property type="match status" value="1"/>
</dbReference>
<accession>A0A9Q9UWW7</accession>
<dbReference type="GO" id="GO:0045121">
    <property type="term" value="C:membrane raft"/>
    <property type="evidence" value="ECO:0007669"/>
    <property type="project" value="TreeGrafter"/>
</dbReference>
<evidence type="ECO:0000256" key="1">
    <source>
        <dbReference type="SAM" id="Phobius"/>
    </source>
</evidence>
<dbReference type="OrthoDB" id="8869347at2759"/>
<dbReference type="GO" id="GO:0042289">
    <property type="term" value="F:MHC class II protein binding"/>
    <property type="evidence" value="ECO:0007669"/>
    <property type="project" value="TreeGrafter"/>
</dbReference>
<reference evidence="3" key="1">
    <citation type="submission" date="2025-08" db="UniProtKB">
        <authorList>
            <consortium name="RefSeq"/>
        </authorList>
    </citation>
    <scope>IDENTIFICATION</scope>
    <source>
        <tissue evidence="3">Muscle</tissue>
    </source>
</reference>
<dbReference type="PANTHER" id="PTHR11422:SF5">
    <property type="entry name" value="DIVERSE IMMUNOGLOBULIN DOMAIN-CONTAINING PROTEIN 1.1 ISOFORM X1-RELATED"/>
    <property type="match status" value="1"/>
</dbReference>
<keyword evidence="1" id="KW-0812">Transmembrane</keyword>
<dbReference type="GO" id="GO:0042110">
    <property type="term" value="P:T cell activation"/>
    <property type="evidence" value="ECO:0007669"/>
    <property type="project" value="TreeGrafter"/>
</dbReference>
<dbReference type="InterPro" id="IPR013106">
    <property type="entry name" value="Ig_V-set"/>
</dbReference>
<dbReference type="GO" id="GO:0035723">
    <property type="term" value="P:interleukin-15-mediated signaling pathway"/>
    <property type="evidence" value="ECO:0007669"/>
    <property type="project" value="TreeGrafter"/>
</dbReference>
<dbReference type="GO" id="GO:0009897">
    <property type="term" value="C:external side of plasma membrane"/>
    <property type="evidence" value="ECO:0007669"/>
    <property type="project" value="TreeGrafter"/>
</dbReference>
<gene>
    <name evidence="3" type="primary">LOC109045084</name>
</gene>
<dbReference type="PANTHER" id="PTHR11422">
    <property type="entry name" value="T-CELL SURFACE GLYCOPROTEIN CD4"/>
    <property type="match status" value="1"/>
</dbReference>
<keyword evidence="1" id="KW-0472">Membrane</keyword>
<organism evidence="3">
    <name type="scientific">Cyprinus carpio</name>
    <name type="common">Common carp</name>
    <dbReference type="NCBI Taxonomy" id="7962"/>
    <lineage>
        <taxon>Eukaryota</taxon>
        <taxon>Metazoa</taxon>
        <taxon>Chordata</taxon>
        <taxon>Craniata</taxon>
        <taxon>Vertebrata</taxon>
        <taxon>Euteleostomi</taxon>
        <taxon>Actinopterygii</taxon>
        <taxon>Neopterygii</taxon>
        <taxon>Teleostei</taxon>
        <taxon>Ostariophysi</taxon>
        <taxon>Cypriniformes</taxon>
        <taxon>Cyprinidae</taxon>
        <taxon>Cyprininae</taxon>
        <taxon>Cyprinus</taxon>
    </lineage>
</organism>
<proteinExistence type="predicted"/>
<evidence type="ECO:0000313" key="3">
    <source>
        <dbReference type="RefSeq" id="XP_018918497.2"/>
    </source>
</evidence>
<dbReference type="Proteomes" id="UP001155660">
    <property type="component" value="Chromosome A20"/>
</dbReference>
<name>A0A9Q9UWW7_CYPCA</name>